<name>A0A7X3LRQ3_9HYPH</name>
<proteinExistence type="inferred from homology"/>
<organism evidence="3 4">
    <name type="scientific">Stappia sediminis</name>
    <dbReference type="NCBI Taxonomy" id="2692190"/>
    <lineage>
        <taxon>Bacteria</taxon>
        <taxon>Pseudomonadati</taxon>
        <taxon>Pseudomonadota</taxon>
        <taxon>Alphaproteobacteria</taxon>
        <taxon>Hyphomicrobiales</taxon>
        <taxon>Stappiaceae</taxon>
        <taxon>Stappia</taxon>
    </lineage>
</organism>
<dbReference type="Gene3D" id="3.40.190.10">
    <property type="entry name" value="Periplasmic binding protein-like II"/>
    <property type="match status" value="2"/>
</dbReference>
<dbReference type="AlphaFoldDB" id="A0A7X3LRQ3"/>
<accession>A0A7X3LRQ3</accession>
<evidence type="ECO:0000259" key="2">
    <source>
        <dbReference type="Pfam" id="PF03466"/>
    </source>
</evidence>
<dbReference type="Pfam" id="PF03466">
    <property type="entry name" value="LysR_substrate"/>
    <property type="match status" value="1"/>
</dbReference>
<dbReference type="GO" id="GO:0006351">
    <property type="term" value="P:DNA-templated transcription"/>
    <property type="evidence" value="ECO:0007669"/>
    <property type="project" value="TreeGrafter"/>
</dbReference>
<dbReference type="PANTHER" id="PTHR30537:SF74">
    <property type="entry name" value="HTH-TYPE TRANSCRIPTIONAL REGULATOR TRPI"/>
    <property type="match status" value="1"/>
</dbReference>
<dbReference type="EMBL" id="WUMV01000001">
    <property type="protein sequence ID" value="MXN63875.1"/>
    <property type="molecule type" value="Genomic_DNA"/>
</dbReference>
<evidence type="ECO:0000256" key="1">
    <source>
        <dbReference type="ARBA" id="ARBA00009437"/>
    </source>
</evidence>
<sequence>MTHLPAYLLLQAARDGQGIVNTKRMFVEEDLRAGRLVCLFEDSVEDVPVGYFLVRQPGPMREPLKRFIAWLKRQAQTGSAPAAARV</sequence>
<gene>
    <name evidence="3" type="ORF">GR183_03075</name>
</gene>
<evidence type="ECO:0000313" key="3">
    <source>
        <dbReference type="EMBL" id="MXN63875.1"/>
    </source>
</evidence>
<keyword evidence="4" id="KW-1185">Reference proteome</keyword>
<dbReference type="GO" id="GO:0043565">
    <property type="term" value="F:sequence-specific DNA binding"/>
    <property type="evidence" value="ECO:0007669"/>
    <property type="project" value="TreeGrafter"/>
</dbReference>
<dbReference type="InterPro" id="IPR005119">
    <property type="entry name" value="LysR_subst-bd"/>
</dbReference>
<reference evidence="3 4" key="1">
    <citation type="submission" date="2019-12" db="EMBL/GenBank/DDBJ databases">
        <authorList>
            <person name="Li M."/>
        </authorList>
    </citation>
    <scope>NUCLEOTIDE SEQUENCE [LARGE SCALE GENOMIC DNA]</scope>
    <source>
        <strain evidence="3 4">GBMRC 2046</strain>
    </source>
</reference>
<dbReference type="GO" id="GO:0003700">
    <property type="term" value="F:DNA-binding transcription factor activity"/>
    <property type="evidence" value="ECO:0007669"/>
    <property type="project" value="TreeGrafter"/>
</dbReference>
<comment type="similarity">
    <text evidence="1">Belongs to the LysR transcriptional regulatory family.</text>
</comment>
<evidence type="ECO:0000313" key="4">
    <source>
        <dbReference type="Proteomes" id="UP000433101"/>
    </source>
</evidence>
<comment type="caution">
    <text evidence="3">The sequence shown here is derived from an EMBL/GenBank/DDBJ whole genome shotgun (WGS) entry which is preliminary data.</text>
</comment>
<feature type="domain" description="LysR substrate-binding" evidence="2">
    <location>
        <begin position="8"/>
        <end position="75"/>
    </location>
</feature>
<dbReference type="Proteomes" id="UP000433101">
    <property type="component" value="Unassembled WGS sequence"/>
</dbReference>
<dbReference type="PANTHER" id="PTHR30537">
    <property type="entry name" value="HTH-TYPE TRANSCRIPTIONAL REGULATOR"/>
    <property type="match status" value="1"/>
</dbReference>
<dbReference type="InterPro" id="IPR058163">
    <property type="entry name" value="LysR-type_TF_proteobact-type"/>
</dbReference>
<protein>
    <recommendedName>
        <fullName evidence="2">LysR substrate-binding domain-containing protein</fullName>
    </recommendedName>
</protein>
<dbReference type="SUPFAM" id="SSF53850">
    <property type="entry name" value="Periplasmic binding protein-like II"/>
    <property type="match status" value="1"/>
</dbReference>